<dbReference type="GO" id="GO:1990113">
    <property type="term" value="P:RNA polymerase I assembly"/>
    <property type="evidence" value="ECO:0007669"/>
    <property type="project" value="TreeGrafter"/>
</dbReference>
<dbReference type="Pfam" id="PF02996">
    <property type="entry name" value="Prefoldin"/>
    <property type="match status" value="1"/>
</dbReference>
<dbReference type="OrthoDB" id="10267474at2759"/>
<dbReference type="NCBIfam" id="TIGR00293">
    <property type="entry name" value="prefoldin subunit alpha"/>
    <property type="match status" value="1"/>
</dbReference>
<protein>
    <recommendedName>
        <fullName evidence="5">Prefoldin subunit 5</fullName>
    </recommendedName>
</protein>
<evidence type="ECO:0000313" key="3">
    <source>
        <dbReference type="EMBL" id="VDN36195.1"/>
    </source>
</evidence>
<evidence type="ECO:0000313" key="4">
    <source>
        <dbReference type="Proteomes" id="UP000271098"/>
    </source>
</evidence>
<gene>
    <name evidence="3" type="ORF">GPUH_LOCUS20504</name>
</gene>
<dbReference type="SUPFAM" id="SSF46579">
    <property type="entry name" value="Prefoldin"/>
    <property type="match status" value="1"/>
</dbReference>
<reference evidence="3 4" key="1">
    <citation type="submission" date="2018-11" db="EMBL/GenBank/DDBJ databases">
        <authorList>
            <consortium name="Pathogen Informatics"/>
        </authorList>
    </citation>
    <scope>NUCLEOTIDE SEQUENCE [LARGE SCALE GENOMIC DNA]</scope>
</reference>
<evidence type="ECO:0000256" key="2">
    <source>
        <dbReference type="ARBA" id="ARBA00011695"/>
    </source>
</evidence>
<evidence type="ECO:0008006" key="5">
    <source>
        <dbReference type="Google" id="ProtNLM"/>
    </source>
</evidence>
<sequence length="110" mass="12347">MTSEESVENSSKLTVNGEILVPLTDSMYIPARVADPSKYLVEIGTGYFVEMNTEKAIDYFKRKQIYLQKQMEVIEGVLPEKYRAKNAISDSLQKKLISAHASANNVSSKK</sequence>
<dbReference type="GO" id="GO:0005737">
    <property type="term" value="C:cytoplasm"/>
    <property type="evidence" value="ECO:0007669"/>
    <property type="project" value="TreeGrafter"/>
</dbReference>
<dbReference type="CDD" id="cd23157">
    <property type="entry name" value="Prefoldin_5"/>
    <property type="match status" value="1"/>
</dbReference>
<proteinExistence type="inferred from homology"/>
<keyword evidence="4" id="KW-1185">Reference proteome</keyword>
<dbReference type="InterPro" id="IPR009053">
    <property type="entry name" value="Prefoldin"/>
</dbReference>
<dbReference type="Proteomes" id="UP000271098">
    <property type="component" value="Unassembled WGS sequence"/>
</dbReference>
<name>A0A3P7N1P3_9BILA</name>
<organism evidence="3 4">
    <name type="scientific">Gongylonema pulchrum</name>
    <dbReference type="NCBI Taxonomy" id="637853"/>
    <lineage>
        <taxon>Eukaryota</taxon>
        <taxon>Metazoa</taxon>
        <taxon>Ecdysozoa</taxon>
        <taxon>Nematoda</taxon>
        <taxon>Chromadorea</taxon>
        <taxon>Rhabditida</taxon>
        <taxon>Spirurina</taxon>
        <taxon>Spiruromorpha</taxon>
        <taxon>Spiruroidea</taxon>
        <taxon>Gongylonematidae</taxon>
        <taxon>Gongylonema</taxon>
    </lineage>
</organism>
<comment type="similarity">
    <text evidence="1">Belongs to the prefoldin subunit alpha family.</text>
</comment>
<dbReference type="PANTHER" id="PTHR12674:SF2">
    <property type="entry name" value="PREFOLDIN SUBUNIT 5"/>
    <property type="match status" value="1"/>
</dbReference>
<accession>A0A3P7N1P3</accession>
<dbReference type="GO" id="GO:0016272">
    <property type="term" value="C:prefoldin complex"/>
    <property type="evidence" value="ECO:0007669"/>
    <property type="project" value="InterPro"/>
</dbReference>
<dbReference type="AlphaFoldDB" id="A0A3P7N1P3"/>
<dbReference type="GO" id="GO:0051082">
    <property type="term" value="F:unfolded protein binding"/>
    <property type="evidence" value="ECO:0007669"/>
    <property type="project" value="InterPro"/>
</dbReference>
<dbReference type="GO" id="GO:0006457">
    <property type="term" value="P:protein folding"/>
    <property type="evidence" value="ECO:0007669"/>
    <property type="project" value="InterPro"/>
</dbReference>
<dbReference type="InterPro" id="IPR011599">
    <property type="entry name" value="PFD_alpha_archaea"/>
</dbReference>
<evidence type="ECO:0000256" key="1">
    <source>
        <dbReference type="ARBA" id="ARBA00010048"/>
    </source>
</evidence>
<dbReference type="PANTHER" id="PTHR12674">
    <property type="entry name" value="PREFOLDIN SUBUNIT 5"/>
    <property type="match status" value="1"/>
</dbReference>
<dbReference type="GO" id="GO:1990114">
    <property type="term" value="P:RNA polymerase II core complex assembly"/>
    <property type="evidence" value="ECO:0007669"/>
    <property type="project" value="TreeGrafter"/>
</dbReference>
<dbReference type="GO" id="GO:1990115">
    <property type="term" value="P:RNA polymerase III assembly"/>
    <property type="evidence" value="ECO:0007669"/>
    <property type="project" value="TreeGrafter"/>
</dbReference>
<comment type="subunit">
    <text evidence="2">Heterohexamer of two PFD-alpha type and four PFD-beta type subunits.</text>
</comment>
<dbReference type="Gene3D" id="1.10.287.370">
    <property type="match status" value="1"/>
</dbReference>
<dbReference type="EMBL" id="UYRT01090562">
    <property type="protein sequence ID" value="VDN36195.1"/>
    <property type="molecule type" value="Genomic_DNA"/>
</dbReference>
<dbReference type="InterPro" id="IPR004127">
    <property type="entry name" value="Prefoldin_subunit_alpha"/>
</dbReference>